<dbReference type="Pfam" id="PF00795">
    <property type="entry name" value="CN_hydrolase"/>
    <property type="match status" value="1"/>
</dbReference>
<dbReference type="PROSITE" id="PS50263">
    <property type="entry name" value="CN_HYDROLASE"/>
    <property type="match status" value="1"/>
</dbReference>
<name>A0A9N9ERQ4_9GLOM</name>
<evidence type="ECO:0000313" key="3">
    <source>
        <dbReference type="Proteomes" id="UP000789508"/>
    </source>
</evidence>
<dbReference type="AlphaFoldDB" id="A0A9N9ERQ4"/>
<dbReference type="EMBL" id="CAJVPS010016973">
    <property type="protein sequence ID" value="CAG8691966.1"/>
    <property type="molecule type" value="Genomic_DNA"/>
</dbReference>
<dbReference type="InterPro" id="IPR039703">
    <property type="entry name" value="Nta1"/>
</dbReference>
<dbReference type="OrthoDB" id="201515at2759"/>
<evidence type="ECO:0000259" key="1">
    <source>
        <dbReference type="PROSITE" id="PS50263"/>
    </source>
</evidence>
<feature type="domain" description="CN hydrolase" evidence="1">
    <location>
        <begin position="1"/>
        <end position="294"/>
    </location>
</feature>
<dbReference type="GO" id="GO:0070773">
    <property type="term" value="F:protein-N-terminal glutamine amidohydrolase activity"/>
    <property type="evidence" value="ECO:0007669"/>
    <property type="project" value="InterPro"/>
</dbReference>
<proteinExistence type="predicted"/>
<accession>A0A9N9ERQ4</accession>
<dbReference type="PANTHER" id="PTHR11750">
    <property type="entry name" value="PROTEIN N-TERMINAL AMIDASE"/>
    <property type="match status" value="1"/>
</dbReference>
<dbReference type="PANTHER" id="PTHR11750:SF26">
    <property type="entry name" value="PROTEIN N-TERMINAL AMIDASE"/>
    <property type="match status" value="1"/>
</dbReference>
<reference evidence="2" key="1">
    <citation type="submission" date="2021-06" db="EMBL/GenBank/DDBJ databases">
        <authorList>
            <person name="Kallberg Y."/>
            <person name="Tangrot J."/>
            <person name="Rosling A."/>
        </authorList>
    </citation>
    <scope>NUCLEOTIDE SEQUENCE</scope>
    <source>
        <strain evidence="2">FL130A</strain>
    </source>
</reference>
<dbReference type="SUPFAM" id="SSF56317">
    <property type="entry name" value="Carbon-nitrogen hydrolase"/>
    <property type="match status" value="1"/>
</dbReference>
<sequence>CVQLKPIFGQVEQNQKRASELLATYKPGDIDIVVLPELAFTGYVFKDKDQVRPFLEDAETGPTVRWAKEQATRLNAFVMVGYPQIVKDGAERYYNSICFVNPQGELVTTYQKHFLYSVDENWAEEGPEFQSVWVDGLGKVGFGICMDLNPYKFMSPWENYEFASFHQGKKTQIILCSMAWLDSNVFDDDYSNVPDYWCSRLLPLYDPIWSPSRRTRRYSYHEFGHNNLVEEEEGWRTCNGDVLFVVCNRTGAENGSTFCGSSGVFLLSPNENKAKLLKGLKKREENVLLVDVSKFLDGNS</sequence>
<evidence type="ECO:0000313" key="2">
    <source>
        <dbReference type="EMBL" id="CAG8691966.1"/>
    </source>
</evidence>
<protein>
    <submittedName>
        <fullName evidence="2">11428_t:CDS:1</fullName>
    </submittedName>
</protein>
<comment type="caution">
    <text evidence="2">The sequence shown here is derived from an EMBL/GenBank/DDBJ whole genome shotgun (WGS) entry which is preliminary data.</text>
</comment>
<gene>
    <name evidence="2" type="ORF">ALEPTO_LOCUS11241</name>
</gene>
<feature type="non-terminal residue" evidence="2">
    <location>
        <position position="300"/>
    </location>
</feature>
<dbReference type="GO" id="GO:0008418">
    <property type="term" value="F:protein-N-terminal asparagine amidohydrolase activity"/>
    <property type="evidence" value="ECO:0007669"/>
    <property type="project" value="InterPro"/>
</dbReference>
<dbReference type="InterPro" id="IPR036526">
    <property type="entry name" value="C-N_Hydrolase_sf"/>
</dbReference>
<dbReference type="InterPro" id="IPR003010">
    <property type="entry name" value="C-N_Hydrolase"/>
</dbReference>
<dbReference type="GO" id="GO:0030163">
    <property type="term" value="P:protein catabolic process"/>
    <property type="evidence" value="ECO:0007669"/>
    <property type="project" value="TreeGrafter"/>
</dbReference>
<organism evidence="2 3">
    <name type="scientific">Ambispora leptoticha</name>
    <dbReference type="NCBI Taxonomy" id="144679"/>
    <lineage>
        <taxon>Eukaryota</taxon>
        <taxon>Fungi</taxon>
        <taxon>Fungi incertae sedis</taxon>
        <taxon>Mucoromycota</taxon>
        <taxon>Glomeromycotina</taxon>
        <taxon>Glomeromycetes</taxon>
        <taxon>Archaeosporales</taxon>
        <taxon>Ambisporaceae</taxon>
        <taxon>Ambispora</taxon>
    </lineage>
</organism>
<dbReference type="Gene3D" id="3.60.110.10">
    <property type="entry name" value="Carbon-nitrogen hydrolase"/>
    <property type="match status" value="1"/>
</dbReference>
<dbReference type="Proteomes" id="UP000789508">
    <property type="component" value="Unassembled WGS sequence"/>
</dbReference>
<keyword evidence="3" id="KW-1185">Reference proteome</keyword>